<evidence type="ECO:0000313" key="4">
    <source>
        <dbReference type="EMBL" id="KXS14810.1"/>
    </source>
</evidence>
<dbReference type="InterPro" id="IPR036380">
    <property type="entry name" value="Isochorismatase-like_sf"/>
</dbReference>
<proteinExistence type="inferred from homology"/>
<dbReference type="EMBL" id="KQ965766">
    <property type="protein sequence ID" value="KXS14810.1"/>
    <property type="molecule type" value="Genomic_DNA"/>
</dbReference>
<evidence type="ECO:0000259" key="3">
    <source>
        <dbReference type="Pfam" id="PF00857"/>
    </source>
</evidence>
<organism evidence="4 5">
    <name type="scientific">Gonapodya prolifera (strain JEL478)</name>
    <name type="common">Monoblepharis prolifera</name>
    <dbReference type="NCBI Taxonomy" id="1344416"/>
    <lineage>
        <taxon>Eukaryota</taxon>
        <taxon>Fungi</taxon>
        <taxon>Fungi incertae sedis</taxon>
        <taxon>Chytridiomycota</taxon>
        <taxon>Chytridiomycota incertae sedis</taxon>
        <taxon>Monoblepharidomycetes</taxon>
        <taxon>Monoblepharidales</taxon>
        <taxon>Gonapodyaceae</taxon>
        <taxon>Gonapodya</taxon>
    </lineage>
</organism>
<dbReference type="STRING" id="1344416.A0A139ADG4"/>
<feature type="domain" description="Isochorismatase-like" evidence="3">
    <location>
        <begin position="8"/>
        <end position="129"/>
    </location>
</feature>
<dbReference type="PANTHER" id="PTHR43540:SF6">
    <property type="entry name" value="ISOCHORISMATASE-LIKE DOMAIN-CONTAINING PROTEIN"/>
    <property type="match status" value="1"/>
</dbReference>
<keyword evidence="5" id="KW-1185">Reference proteome</keyword>
<protein>
    <submittedName>
        <fullName evidence="4">Isochorismatase hydrolase</fullName>
    </submittedName>
</protein>
<dbReference type="InterPro" id="IPR050272">
    <property type="entry name" value="Isochorismatase-like_hydrls"/>
</dbReference>
<comment type="similarity">
    <text evidence="1">Belongs to the isochorismatase family.</text>
</comment>
<dbReference type="Pfam" id="PF00857">
    <property type="entry name" value="Isochorismatase"/>
    <property type="match status" value="1"/>
</dbReference>
<accession>A0A139ADG4</accession>
<sequence length="143" mass="15503">MDSKDALPAARAIRALKDCCRALGIPTIYANDNFGRWRSDMVDIARRIMESSSPGRPVAELLRPGSEDYFVVKPKYSAFNSSSLDVLLNYLSAKTIIVCGYAGNVGVIFSASDAHHRDLSVVVPRACTSVHLTRRAGSDSDPA</sequence>
<dbReference type="InterPro" id="IPR000868">
    <property type="entry name" value="Isochorismatase-like_dom"/>
</dbReference>
<gene>
    <name evidence="4" type="ORF">M427DRAFT_32790</name>
</gene>
<dbReference type="PANTHER" id="PTHR43540">
    <property type="entry name" value="PEROXYUREIDOACRYLATE/UREIDOACRYLATE AMIDOHYDROLASE-RELATED"/>
    <property type="match status" value="1"/>
</dbReference>
<dbReference type="AlphaFoldDB" id="A0A139ADG4"/>
<evidence type="ECO:0000313" key="5">
    <source>
        <dbReference type="Proteomes" id="UP000070544"/>
    </source>
</evidence>
<dbReference type="CDD" id="cd00431">
    <property type="entry name" value="cysteine_hydrolases"/>
    <property type="match status" value="1"/>
</dbReference>
<keyword evidence="2 4" id="KW-0378">Hydrolase</keyword>
<dbReference type="Gene3D" id="3.40.50.850">
    <property type="entry name" value="Isochorismatase-like"/>
    <property type="match status" value="1"/>
</dbReference>
<dbReference type="Proteomes" id="UP000070544">
    <property type="component" value="Unassembled WGS sequence"/>
</dbReference>
<dbReference type="GO" id="GO:0016787">
    <property type="term" value="F:hydrolase activity"/>
    <property type="evidence" value="ECO:0007669"/>
    <property type="project" value="UniProtKB-KW"/>
</dbReference>
<evidence type="ECO:0000256" key="1">
    <source>
        <dbReference type="ARBA" id="ARBA00006336"/>
    </source>
</evidence>
<dbReference type="SUPFAM" id="SSF52499">
    <property type="entry name" value="Isochorismatase-like hydrolases"/>
    <property type="match status" value="1"/>
</dbReference>
<dbReference type="OrthoDB" id="167809at2759"/>
<reference evidence="4 5" key="1">
    <citation type="journal article" date="2015" name="Genome Biol. Evol.">
        <title>Phylogenomic analyses indicate that early fungi evolved digesting cell walls of algal ancestors of land plants.</title>
        <authorList>
            <person name="Chang Y."/>
            <person name="Wang S."/>
            <person name="Sekimoto S."/>
            <person name="Aerts A.L."/>
            <person name="Choi C."/>
            <person name="Clum A."/>
            <person name="LaButti K.M."/>
            <person name="Lindquist E.A."/>
            <person name="Yee Ngan C."/>
            <person name="Ohm R.A."/>
            <person name="Salamov A.A."/>
            <person name="Grigoriev I.V."/>
            <person name="Spatafora J.W."/>
            <person name="Berbee M.L."/>
        </authorList>
    </citation>
    <scope>NUCLEOTIDE SEQUENCE [LARGE SCALE GENOMIC DNA]</scope>
    <source>
        <strain evidence="4 5">JEL478</strain>
    </source>
</reference>
<evidence type="ECO:0000256" key="2">
    <source>
        <dbReference type="ARBA" id="ARBA00022801"/>
    </source>
</evidence>
<name>A0A139ADG4_GONPJ</name>